<dbReference type="SUPFAM" id="SSF50249">
    <property type="entry name" value="Nucleic acid-binding proteins"/>
    <property type="match status" value="1"/>
</dbReference>
<sequence length="238" mass="26221">MFVTETDLSEFETLMNKLLEQKPELSKTNIEERIKQKKEKIGAGYLTDQGALFLIASDLGVSLSEPLKVEMSLKDLFVGAKEISLESRILSLAPAKQYTRKDGSPFLLRTMTVYDNDSTASVKLWDEKASLPEIEDMKPGDLIKIIKAYVKSDLNGKPTINIGSGSHIEPSHNESDIRSIDDITVDVSKVKEGDTDLAVSGKIDGMISSMEFTNSRGQPGKALRLRLKGDDGNSIRVV</sequence>
<keyword evidence="1" id="KW-0238">DNA-binding</keyword>
<dbReference type="GO" id="GO:0003677">
    <property type="term" value="F:DNA binding"/>
    <property type="evidence" value="ECO:0007669"/>
    <property type="project" value="UniProtKB-KW"/>
</dbReference>
<dbReference type="GO" id="GO:0010212">
    <property type="term" value="P:response to ionizing radiation"/>
    <property type="evidence" value="ECO:0007669"/>
    <property type="project" value="TreeGrafter"/>
</dbReference>
<dbReference type="PANTHER" id="PTHR13356:SF0">
    <property type="entry name" value="SOSS COMPLEX SUBUNIT B HOMOLOG"/>
    <property type="match status" value="1"/>
</dbReference>
<comment type="caution">
    <text evidence="2">The sequence shown here is derived from an EMBL/GenBank/DDBJ whole genome shotgun (WGS) entry which is preliminary data.</text>
</comment>
<dbReference type="PANTHER" id="PTHR13356">
    <property type="entry name" value="OB FOLD NUCLEIC ACID BINDING PROTEIN-RELATED"/>
    <property type="match status" value="1"/>
</dbReference>
<dbReference type="Gene3D" id="2.40.50.140">
    <property type="entry name" value="Nucleic acid-binding proteins"/>
    <property type="match status" value="1"/>
</dbReference>
<name>A0A0F8YXL4_9ZZZZ</name>
<gene>
    <name evidence="2" type="ORF">LCGC14_2766080</name>
</gene>
<dbReference type="CDD" id="cd04491">
    <property type="entry name" value="SoSSB_OBF"/>
    <property type="match status" value="1"/>
</dbReference>
<reference evidence="2" key="1">
    <citation type="journal article" date="2015" name="Nature">
        <title>Complex archaea that bridge the gap between prokaryotes and eukaryotes.</title>
        <authorList>
            <person name="Spang A."/>
            <person name="Saw J.H."/>
            <person name="Jorgensen S.L."/>
            <person name="Zaremba-Niedzwiedzka K."/>
            <person name="Martijn J."/>
            <person name="Lind A.E."/>
            <person name="van Eijk R."/>
            <person name="Schleper C."/>
            <person name="Guy L."/>
            <person name="Ettema T.J."/>
        </authorList>
    </citation>
    <scope>NUCLEOTIDE SEQUENCE</scope>
</reference>
<evidence type="ECO:0008006" key="3">
    <source>
        <dbReference type="Google" id="ProtNLM"/>
    </source>
</evidence>
<dbReference type="EMBL" id="LAZR01050977">
    <property type="protein sequence ID" value="KKK86153.1"/>
    <property type="molecule type" value="Genomic_DNA"/>
</dbReference>
<protein>
    <recommendedName>
        <fullName evidence="3">OB domain-containing protein</fullName>
    </recommendedName>
</protein>
<dbReference type="InterPro" id="IPR012340">
    <property type="entry name" value="NA-bd_OB-fold"/>
</dbReference>
<evidence type="ECO:0000256" key="1">
    <source>
        <dbReference type="ARBA" id="ARBA00023125"/>
    </source>
</evidence>
<dbReference type="GO" id="GO:0000724">
    <property type="term" value="P:double-strand break repair via homologous recombination"/>
    <property type="evidence" value="ECO:0007669"/>
    <property type="project" value="TreeGrafter"/>
</dbReference>
<feature type="non-terminal residue" evidence="2">
    <location>
        <position position="238"/>
    </location>
</feature>
<dbReference type="AlphaFoldDB" id="A0A0F8YXL4"/>
<evidence type="ECO:0000313" key="2">
    <source>
        <dbReference type="EMBL" id="KKK86153.1"/>
    </source>
</evidence>
<organism evidence="2">
    <name type="scientific">marine sediment metagenome</name>
    <dbReference type="NCBI Taxonomy" id="412755"/>
    <lineage>
        <taxon>unclassified sequences</taxon>
        <taxon>metagenomes</taxon>
        <taxon>ecological metagenomes</taxon>
    </lineage>
</organism>
<proteinExistence type="predicted"/>
<accession>A0A0F8YXL4</accession>
<dbReference type="InterPro" id="IPR051231">
    <property type="entry name" value="SOSS-B"/>
</dbReference>